<evidence type="ECO:0008006" key="5">
    <source>
        <dbReference type="Google" id="ProtNLM"/>
    </source>
</evidence>
<evidence type="ECO:0000313" key="3">
    <source>
        <dbReference type="EMBL" id="OWW19934.1"/>
    </source>
</evidence>
<reference evidence="3 4" key="1">
    <citation type="submission" date="2016-02" db="EMBL/GenBank/DDBJ databases">
        <authorList>
            <person name="Wen L."/>
            <person name="He K."/>
            <person name="Yang H."/>
        </authorList>
    </citation>
    <scope>NUCLEOTIDE SEQUENCE [LARGE SCALE GENOMIC DNA]</scope>
    <source>
        <strain evidence="3 4">TSA40</strain>
    </source>
</reference>
<dbReference type="Proteomes" id="UP000197535">
    <property type="component" value="Unassembled WGS sequence"/>
</dbReference>
<feature type="signal peptide" evidence="2">
    <location>
        <begin position="1"/>
        <end position="21"/>
    </location>
</feature>
<feature type="chain" id="PRO_5011613897" description="SHOCT domain-containing protein" evidence="2">
    <location>
        <begin position="22"/>
        <end position="106"/>
    </location>
</feature>
<dbReference type="AlphaFoldDB" id="A0A254TBC5"/>
<gene>
    <name evidence="3" type="ORF">AYR66_10900</name>
</gene>
<proteinExistence type="predicted"/>
<evidence type="ECO:0000313" key="4">
    <source>
        <dbReference type="Proteomes" id="UP000197535"/>
    </source>
</evidence>
<protein>
    <recommendedName>
        <fullName evidence="5">SHOCT domain-containing protein</fullName>
    </recommendedName>
</protein>
<feature type="compositionally biased region" description="Basic and acidic residues" evidence="1">
    <location>
        <begin position="52"/>
        <end position="99"/>
    </location>
</feature>
<accession>A0A254TBC5</accession>
<feature type="compositionally biased region" description="Low complexity" evidence="1">
    <location>
        <begin position="23"/>
        <end position="50"/>
    </location>
</feature>
<evidence type="ECO:0000256" key="1">
    <source>
        <dbReference type="SAM" id="MobiDB-lite"/>
    </source>
</evidence>
<feature type="region of interest" description="Disordered" evidence="1">
    <location>
        <begin position="21"/>
        <end position="106"/>
    </location>
</feature>
<dbReference type="RefSeq" id="WP_088706834.1">
    <property type="nucleotide sequence ID" value="NZ_LSTO01000001.1"/>
</dbReference>
<keyword evidence="2" id="KW-0732">Signal</keyword>
<name>A0A254TBC5_9BURK</name>
<evidence type="ECO:0000256" key="2">
    <source>
        <dbReference type="SAM" id="SignalP"/>
    </source>
</evidence>
<organism evidence="3 4">
    <name type="scientific">Noviherbaspirillum denitrificans</name>
    <dbReference type="NCBI Taxonomy" id="1968433"/>
    <lineage>
        <taxon>Bacteria</taxon>
        <taxon>Pseudomonadati</taxon>
        <taxon>Pseudomonadota</taxon>
        <taxon>Betaproteobacteria</taxon>
        <taxon>Burkholderiales</taxon>
        <taxon>Oxalobacteraceae</taxon>
        <taxon>Noviherbaspirillum</taxon>
    </lineage>
</organism>
<comment type="caution">
    <text evidence="3">The sequence shown here is derived from an EMBL/GenBank/DDBJ whole genome shotgun (WGS) entry which is preliminary data.</text>
</comment>
<keyword evidence="4" id="KW-1185">Reference proteome</keyword>
<dbReference type="EMBL" id="LSTO01000001">
    <property type="protein sequence ID" value="OWW19934.1"/>
    <property type="molecule type" value="Genomic_DNA"/>
</dbReference>
<sequence>MFPLPLLATLAAAVFSTAVLAQSTPSSSDPDKTSAASSGSSEAAPPASAAHYDMEDCRKDMANAREAKQAGHITEREYAEQKKMAQAKLKRDSGRDESAQKGMGCQ</sequence>